<keyword evidence="5" id="KW-1185">Reference proteome</keyword>
<keyword evidence="2" id="KW-0472">Membrane</keyword>
<sequence length="279" mass="31126">MFRNLSFIVFALTFIYIVDHCHTESDDTNLTVKNDTDRWTVQYQGKRAAYLIIVVIVSVLAPTIIIHFMSQRAVNLLSISKEFSKLQLAEALLKQNDEKVKEMEVINVPKPINIPNEKTLTKSNSNFLNSAMKQRSLRKVKTENIKPLIPPLKSGITNDDSQALTVKKSTEPEVVSLPIEKSAKVIEKIMGSELNSQLSSDTKSSSITDAPSSSPAPKFITVEKSNPAIKPAKIQEKDYIFNMDDFVPSGTESLEFKTVKSLPSQEKPTLADTVKEAKK</sequence>
<feature type="transmembrane region" description="Helical" evidence="2">
    <location>
        <begin position="47"/>
        <end position="69"/>
    </location>
</feature>
<feature type="region of interest" description="Disordered" evidence="1">
    <location>
        <begin position="258"/>
        <end position="279"/>
    </location>
</feature>
<keyword evidence="2" id="KW-1133">Transmembrane helix</keyword>
<evidence type="ECO:0000256" key="2">
    <source>
        <dbReference type="SAM" id="Phobius"/>
    </source>
</evidence>
<evidence type="ECO:0000256" key="3">
    <source>
        <dbReference type="SAM" id="SignalP"/>
    </source>
</evidence>
<feature type="signal peptide" evidence="3">
    <location>
        <begin position="1"/>
        <end position="23"/>
    </location>
</feature>
<gene>
    <name evidence="4" type="ORF">RDWZM_004250</name>
</gene>
<accession>A0A9Q0MGR7</accession>
<evidence type="ECO:0000313" key="4">
    <source>
        <dbReference type="EMBL" id="KAJ6225705.1"/>
    </source>
</evidence>
<keyword evidence="3" id="KW-0732">Signal</keyword>
<reference evidence="4" key="1">
    <citation type="submission" date="2022-12" db="EMBL/GenBank/DDBJ databases">
        <title>Genome assemblies of Blomia tropicalis.</title>
        <authorList>
            <person name="Cui Y."/>
        </authorList>
    </citation>
    <scope>NUCLEOTIDE SEQUENCE</scope>
    <source>
        <tissue evidence="4">Adult mites</tissue>
    </source>
</reference>
<protein>
    <submittedName>
        <fullName evidence="4">Uncharacterized protein</fullName>
    </submittedName>
</protein>
<feature type="compositionally biased region" description="Low complexity" evidence="1">
    <location>
        <begin position="204"/>
        <end position="217"/>
    </location>
</feature>
<evidence type="ECO:0000313" key="5">
    <source>
        <dbReference type="Proteomes" id="UP001142055"/>
    </source>
</evidence>
<organism evidence="4 5">
    <name type="scientific">Blomia tropicalis</name>
    <name type="common">Mite</name>
    <dbReference type="NCBI Taxonomy" id="40697"/>
    <lineage>
        <taxon>Eukaryota</taxon>
        <taxon>Metazoa</taxon>
        <taxon>Ecdysozoa</taxon>
        <taxon>Arthropoda</taxon>
        <taxon>Chelicerata</taxon>
        <taxon>Arachnida</taxon>
        <taxon>Acari</taxon>
        <taxon>Acariformes</taxon>
        <taxon>Sarcoptiformes</taxon>
        <taxon>Astigmata</taxon>
        <taxon>Glycyphagoidea</taxon>
        <taxon>Echimyopodidae</taxon>
        <taxon>Blomia</taxon>
    </lineage>
</organism>
<dbReference type="AlphaFoldDB" id="A0A9Q0MGR7"/>
<dbReference type="Proteomes" id="UP001142055">
    <property type="component" value="Chromosome 1"/>
</dbReference>
<proteinExistence type="predicted"/>
<dbReference type="EMBL" id="JAPWDV010000001">
    <property type="protein sequence ID" value="KAJ6225705.1"/>
    <property type="molecule type" value="Genomic_DNA"/>
</dbReference>
<name>A0A9Q0MGR7_BLOTA</name>
<keyword evidence="2" id="KW-0812">Transmembrane</keyword>
<feature type="region of interest" description="Disordered" evidence="1">
    <location>
        <begin position="195"/>
        <end position="219"/>
    </location>
</feature>
<feature type="chain" id="PRO_5040329342" evidence="3">
    <location>
        <begin position="24"/>
        <end position="279"/>
    </location>
</feature>
<comment type="caution">
    <text evidence="4">The sequence shown here is derived from an EMBL/GenBank/DDBJ whole genome shotgun (WGS) entry which is preliminary data.</text>
</comment>
<evidence type="ECO:0000256" key="1">
    <source>
        <dbReference type="SAM" id="MobiDB-lite"/>
    </source>
</evidence>